<dbReference type="Proteomes" id="UP001140091">
    <property type="component" value="Unassembled WGS sequence"/>
</dbReference>
<organism evidence="2 3">
    <name type="scientific">Candolleomyces eurysporus</name>
    <dbReference type="NCBI Taxonomy" id="2828524"/>
    <lineage>
        <taxon>Eukaryota</taxon>
        <taxon>Fungi</taxon>
        <taxon>Dikarya</taxon>
        <taxon>Basidiomycota</taxon>
        <taxon>Agaricomycotina</taxon>
        <taxon>Agaricomycetes</taxon>
        <taxon>Agaricomycetidae</taxon>
        <taxon>Agaricales</taxon>
        <taxon>Agaricineae</taxon>
        <taxon>Psathyrellaceae</taxon>
        <taxon>Candolleomyces</taxon>
    </lineage>
</organism>
<dbReference type="OrthoDB" id="3199698at2759"/>
<dbReference type="InterPro" id="IPR041078">
    <property type="entry name" value="Plavaka"/>
</dbReference>
<feature type="signal peptide" evidence="1">
    <location>
        <begin position="1"/>
        <end position="18"/>
    </location>
</feature>
<dbReference type="EMBL" id="JANBPK010001017">
    <property type="protein sequence ID" value="KAJ2927270.1"/>
    <property type="molecule type" value="Genomic_DNA"/>
</dbReference>
<feature type="non-terminal residue" evidence="2">
    <location>
        <position position="235"/>
    </location>
</feature>
<keyword evidence="1" id="KW-0732">Signal</keyword>
<name>A0A9W8J2Y7_9AGAR</name>
<accession>A0A9W8J2Y7</accession>
<evidence type="ECO:0000256" key="1">
    <source>
        <dbReference type="SAM" id="SignalP"/>
    </source>
</evidence>
<proteinExistence type="predicted"/>
<evidence type="ECO:0000313" key="2">
    <source>
        <dbReference type="EMBL" id="KAJ2927270.1"/>
    </source>
</evidence>
<comment type="caution">
    <text evidence="2">The sequence shown here is derived from an EMBL/GenBank/DDBJ whole genome shotgun (WGS) entry which is preliminary data.</text>
</comment>
<sequence length="235" mass="26632">MTAFSWAVSAAAAAASFAIFTSCDVRQMPRPARTLVGARFLTADRKEQPGKASCEAILELRMKWGKKMFKMVECGKMVEREDAPPPPRLDNLDDPWFPFEDEGGFRLANFLYREEEMSAKKIDYLLEIWALDKAKTGNLAPFNSYAQMYAAIDAIDFGDAPWQSFAMSFADDNDHPANTPWKSASYEVWYRDPSRVISNLLDNPDFDGQFDYASFVEVDNKGLLRCCLRGGTRRN</sequence>
<dbReference type="AlphaFoldDB" id="A0A9W8J2Y7"/>
<gene>
    <name evidence="2" type="ORF">H1R20_g9824</name>
</gene>
<dbReference type="Pfam" id="PF18759">
    <property type="entry name" value="Plavaka"/>
    <property type="match status" value="1"/>
</dbReference>
<feature type="chain" id="PRO_5040943478" evidence="1">
    <location>
        <begin position="19"/>
        <end position="235"/>
    </location>
</feature>
<keyword evidence="3" id="KW-1185">Reference proteome</keyword>
<evidence type="ECO:0000313" key="3">
    <source>
        <dbReference type="Proteomes" id="UP001140091"/>
    </source>
</evidence>
<protein>
    <submittedName>
        <fullName evidence="2">Uncharacterized protein</fullName>
    </submittedName>
</protein>
<reference evidence="2" key="1">
    <citation type="submission" date="2022-06" db="EMBL/GenBank/DDBJ databases">
        <title>Genome Sequence of Candolleomyces eurysporus.</title>
        <authorList>
            <person name="Buettner E."/>
        </authorList>
    </citation>
    <scope>NUCLEOTIDE SEQUENCE</scope>
    <source>
        <strain evidence="2">VTCC 930004</strain>
    </source>
</reference>